<protein>
    <submittedName>
        <fullName evidence="1">Uncharacterized protein</fullName>
    </submittedName>
</protein>
<organism evidence="1 2">
    <name type="scientific">Metabacillus hrfriensis</name>
    <dbReference type="NCBI Taxonomy" id="3048891"/>
    <lineage>
        <taxon>Bacteria</taxon>
        <taxon>Bacillati</taxon>
        <taxon>Bacillota</taxon>
        <taxon>Bacilli</taxon>
        <taxon>Bacillales</taxon>
        <taxon>Bacillaceae</taxon>
        <taxon>Metabacillus</taxon>
    </lineage>
</organism>
<evidence type="ECO:0000313" key="1">
    <source>
        <dbReference type="EMBL" id="WHZ55890.1"/>
    </source>
</evidence>
<reference evidence="2" key="1">
    <citation type="journal article" date="2025" name="Aquaculture">
        <title>Assessment of the bioflocculant production and safety properties of Metabacillus hrfriensis sp. nov. based on phenotypic and whole-genome sequencing analysis.</title>
        <authorList>
            <person name="Zhang R."/>
            <person name="Zhao Z."/>
            <person name="Luo L."/>
            <person name="Wang S."/>
            <person name="Guo K."/>
            <person name="Xu W."/>
        </authorList>
    </citation>
    <scope>NUCLEOTIDE SEQUENCE [LARGE SCALE GENOMIC DNA]</scope>
    <source>
        <strain evidence="2">CT-WN-B3</strain>
    </source>
</reference>
<sequence length="54" mass="6415">MLKKLINSFLGKKSHHRYSSSDRRNRHYGNPAKYGHKHYKRKSGSSRFSRSYSS</sequence>
<proteinExistence type="predicted"/>
<name>A0ACD4R602_9BACI</name>
<dbReference type="EMBL" id="CP126116">
    <property type="protein sequence ID" value="WHZ55890.1"/>
    <property type="molecule type" value="Genomic_DNA"/>
</dbReference>
<evidence type="ECO:0000313" key="2">
    <source>
        <dbReference type="Proteomes" id="UP001226091"/>
    </source>
</evidence>
<dbReference type="Proteomes" id="UP001226091">
    <property type="component" value="Chromosome"/>
</dbReference>
<keyword evidence="2" id="KW-1185">Reference proteome</keyword>
<gene>
    <name evidence="1" type="ORF">QLQ22_14315</name>
</gene>
<accession>A0ACD4R602</accession>